<keyword evidence="7" id="KW-0732">Signal</keyword>
<evidence type="ECO:0000259" key="8">
    <source>
        <dbReference type="Pfam" id="PF00720"/>
    </source>
</evidence>
<dbReference type="InterPro" id="IPR023549">
    <property type="entry name" value="Subtilisin_inhibitor"/>
</dbReference>
<name>A0ABP6FZM2_9ACTN</name>
<protein>
    <recommendedName>
        <fullName evidence="8">Subtilisin inhibitor domain-containing protein</fullName>
    </recommendedName>
</protein>
<keyword evidence="6" id="KW-1015">Disulfide bond</keyword>
<evidence type="ECO:0000313" key="10">
    <source>
        <dbReference type="Proteomes" id="UP001500886"/>
    </source>
</evidence>
<evidence type="ECO:0000256" key="2">
    <source>
        <dbReference type="ARBA" id="ARBA00010472"/>
    </source>
</evidence>
<accession>A0ABP6FZM2</accession>
<feature type="domain" description="Subtilisin inhibitor" evidence="8">
    <location>
        <begin position="45"/>
        <end position="124"/>
    </location>
</feature>
<keyword evidence="3" id="KW-0964">Secreted</keyword>
<feature type="chain" id="PRO_5045124201" description="Subtilisin inhibitor domain-containing protein" evidence="7">
    <location>
        <begin position="32"/>
        <end position="160"/>
    </location>
</feature>
<dbReference type="Proteomes" id="UP001500886">
    <property type="component" value="Unassembled WGS sequence"/>
</dbReference>
<dbReference type="RefSeq" id="WP_344433146.1">
    <property type="nucleotide sequence ID" value="NZ_BAAASL010000002.1"/>
</dbReference>
<evidence type="ECO:0000256" key="4">
    <source>
        <dbReference type="ARBA" id="ARBA00022690"/>
    </source>
</evidence>
<keyword evidence="5" id="KW-0722">Serine protease inhibitor</keyword>
<comment type="subcellular location">
    <subcellularLocation>
        <location evidence="1">Secreted</location>
    </subcellularLocation>
</comment>
<reference evidence="10" key="1">
    <citation type="journal article" date="2019" name="Int. J. Syst. Evol. Microbiol.">
        <title>The Global Catalogue of Microorganisms (GCM) 10K type strain sequencing project: providing services to taxonomists for standard genome sequencing and annotation.</title>
        <authorList>
            <consortium name="The Broad Institute Genomics Platform"/>
            <consortium name="The Broad Institute Genome Sequencing Center for Infectious Disease"/>
            <person name="Wu L."/>
            <person name="Ma J."/>
        </authorList>
    </citation>
    <scope>NUCLEOTIDE SEQUENCE [LARGE SCALE GENOMIC DNA]</scope>
    <source>
        <strain evidence="10">JCM 4542</strain>
    </source>
</reference>
<dbReference type="Gene3D" id="3.30.350.10">
    <property type="entry name" value="Subtilisin inhibitor-like"/>
    <property type="match status" value="1"/>
</dbReference>
<evidence type="ECO:0000256" key="7">
    <source>
        <dbReference type="SAM" id="SignalP"/>
    </source>
</evidence>
<feature type="signal peptide" evidence="7">
    <location>
        <begin position="1"/>
        <end position="31"/>
    </location>
</feature>
<proteinExistence type="inferred from homology"/>
<evidence type="ECO:0000256" key="6">
    <source>
        <dbReference type="ARBA" id="ARBA00023157"/>
    </source>
</evidence>
<keyword evidence="10" id="KW-1185">Reference proteome</keyword>
<evidence type="ECO:0000313" key="9">
    <source>
        <dbReference type="EMBL" id="GAA2709218.1"/>
    </source>
</evidence>
<gene>
    <name evidence="9" type="ORF">GCM10010315_06930</name>
</gene>
<evidence type="ECO:0000256" key="5">
    <source>
        <dbReference type="ARBA" id="ARBA00022900"/>
    </source>
</evidence>
<dbReference type="InterPro" id="IPR036819">
    <property type="entry name" value="Subtilisin_inhibitor-like_sf"/>
</dbReference>
<organism evidence="9 10">
    <name type="scientific">Streptomyces luteosporeus</name>
    <dbReference type="NCBI Taxonomy" id="173856"/>
    <lineage>
        <taxon>Bacteria</taxon>
        <taxon>Bacillati</taxon>
        <taxon>Actinomycetota</taxon>
        <taxon>Actinomycetes</taxon>
        <taxon>Kitasatosporales</taxon>
        <taxon>Streptomycetaceae</taxon>
        <taxon>Streptomyces</taxon>
    </lineage>
</organism>
<keyword evidence="4" id="KW-0646">Protease inhibitor</keyword>
<comment type="caution">
    <text evidence="9">The sequence shown here is derived from an EMBL/GenBank/DDBJ whole genome shotgun (WGS) entry which is preliminary data.</text>
</comment>
<dbReference type="EMBL" id="BAAASL010000002">
    <property type="protein sequence ID" value="GAA2709218.1"/>
    <property type="molecule type" value="Genomic_DNA"/>
</dbReference>
<dbReference type="PROSITE" id="PS00999">
    <property type="entry name" value="SSI"/>
    <property type="match status" value="1"/>
</dbReference>
<sequence length="160" mass="17173">MSLRPLRRPARTAAVLPALASALLAAPGATAAPLPPAGLDREDHLTITVADGVRHGAHYELYCHPAGGTHPRAREACDQLDGQTTWAKDPFAPVPAGEMCTMMYGGTQRAHVTGTWAGRPVDAEFNRTNGCEIARWNRFSLLFGDSKGLPKKTAAQTFRK</sequence>
<dbReference type="SUPFAM" id="SSF55399">
    <property type="entry name" value="Subtilisin inhibitor"/>
    <property type="match status" value="1"/>
</dbReference>
<evidence type="ECO:0000256" key="3">
    <source>
        <dbReference type="ARBA" id="ARBA00022525"/>
    </source>
</evidence>
<dbReference type="InterPro" id="IPR020054">
    <property type="entry name" value="Prot_inh_SSI_I16_CS"/>
</dbReference>
<comment type="similarity">
    <text evidence="2">Belongs to the protease inhibitor I16 (SSI) family.</text>
</comment>
<evidence type="ECO:0000256" key="1">
    <source>
        <dbReference type="ARBA" id="ARBA00004613"/>
    </source>
</evidence>
<dbReference type="Pfam" id="PF00720">
    <property type="entry name" value="SSI"/>
    <property type="match status" value="1"/>
</dbReference>